<sequence>MDMMAGRQLMPPHTEKSQGVFQCGPCSLKAIKEGVVYLPFDGKFLFAEVNADKIQWLVTCIDGEEEFTKIKEEQRSIGKFIST</sequence>
<organism evidence="1 2">
    <name type="scientific">Staurois parvus</name>
    <dbReference type="NCBI Taxonomy" id="386267"/>
    <lineage>
        <taxon>Eukaryota</taxon>
        <taxon>Metazoa</taxon>
        <taxon>Chordata</taxon>
        <taxon>Craniata</taxon>
        <taxon>Vertebrata</taxon>
        <taxon>Euteleostomi</taxon>
        <taxon>Amphibia</taxon>
        <taxon>Batrachia</taxon>
        <taxon>Anura</taxon>
        <taxon>Neobatrachia</taxon>
        <taxon>Ranoidea</taxon>
        <taxon>Ranidae</taxon>
        <taxon>Staurois</taxon>
    </lineage>
</organism>
<dbReference type="Gene3D" id="3.90.260.10">
    <property type="entry name" value="Transglutaminase-like"/>
    <property type="match status" value="1"/>
</dbReference>
<proteinExistence type="predicted"/>
<protein>
    <submittedName>
        <fullName evidence="1">Uncharacterized protein</fullName>
    </submittedName>
</protein>
<dbReference type="EMBL" id="CATNWA010000531">
    <property type="protein sequence ID" value="CAI9537240.1"/>
    <property type="molecule type" value="Genomic_DNA"/>
</dbReference>
<dbReference type="PANTHER" id="PTHR11590">
    <property type="entry name" value="PROTEIN-GLUTAMINE GAMMA-GLUTAMYLTRANSFERASE"/>
    <property type="match status" value="1"/>
</dbReference>
<reference evidence="1" key="1">
    <citation type="submission" date="2023-05" db="EMBL/GenBank/DDBJ databases">
        <authorList>
            <person name="Stuckert A."/>
        </authorList>
    </citation>
    <scope>NUCLEOTIDE SEQUENCE</scope>
</reference>
<gene>
    <name evidence="1" type="ORF">SPARVUS_LOCUS1176361</name>
</gene>
<dbReference type="InterPro" id="IPR050779">
    <property type="entry name" value="Transglutaminase"/>
</dbReference>
<keyword evidence="2" id="KW-1185">Reference proteome</keyword>
<dbReference type="InterPro" id="IPR038765">
    <property type="entry name" value="Papain-like_cys_pep_sf"/>
</dbReference>
<dbReference type="PANTHER" id="PTHR11590:SF70">
    <property type="entry name" value="PROTEIN-GLUTAMINE GAMMA-GLUTAMYLTRANSFERASE 4"/>
    <property type="match status" value="1"/>
</dbReference>
<dbReference type="SUPFAM" id="SSF54001">
    <property type="entry name" value="Cysteine proteinases"/>
    <property type="match status" value="1"/>
</dbReference>
<accession>A0ABN9APW9</accession>
<comment type="caution">
    <text evidence="1">The sequence shown here is derived from an EMBL/GenBank/DDBJ whole genome shotgun (WGS) entry which is preliminary data.</text>
</comment>
<evidence type="ECO:0000313" key="1">
    <source>
        <dbReference type="EMBL" id="CAI9537240.1"/>
    </source>
</evidence>
<evidence type="ECO:0000313" key="2">
    <source>
        <dbReference type="Proteomes" id="UP001162483"/>
    </source>
</evidence>
<name>A0ABN9APW9_9NEOB</name>
<dbReference type="InterPro" id="IPR036985">
    <property type="entry name" value="Transglutaminase-like_sf"/>
</dbReference>
<dbReference type="Proteomes" id="UP001162483">
    <property type="component" value="Unassembled WGS sequence"/>
</dbReference>
<feature type="non-terminal residue" evidence="1">
    <location>
        <position position="83"/>
    </location>
</feature>